<feature type="non-terminal residue" evidence="6">
    <location>
        <position position="1"/>
    </location>
</feature>
<dbReference type="AlphaFoldDB" id="A0A7X2ZXN6"/>
<evidence type="ECO:0000313" key="7">
    <source>
        <dbReference type="Proteomes" id="UP000540519"/>
    </source>
</evidence>
<sequence length="867" mass="88329">TVDGSVTTTDAAGNSASATDTQLYSVDTTLPVPVLEIDDITADNILNAVEAGSDVAVTGTVSGDFTTGDTVTLTVDATDYIGTVDVAGVYSIDVPGSALAADGDTTVDGSVTTTDTAGNMGTATDTQVYTVDTASPAISINVVALDDIINATEDDSPVTISGTTSNVENGQTVTVTLNGQNYFATVAGNAWTLDIPALDAQALGTNETITADVSDLGGNPATQVTRDIQHDAVVPVPTLNINDITADNILNATEAGADVAVTGTVSGDFNAGDTVTLTVDGTDYTGTVDALGDYSIDIPGSALAADGDTTVDGSFVTTDVAGNSATVTENKTYTVDTVSPVPVLSIDDITADNILNATEAGADVAVTGTVTGDFNTGDTVTLTVDGTDYTGTVDAAGVYSIDIPGSALVADGDTTVDGSFETTDGAGNSAIVTDAKTYTVDLVNPAPVLVIDNITADNVLNAAEAGADVAVTGTVSGDFNAGDTVTLTVDGTDYTGTVDALGDFSINIPGSALAADGDTTIDGSISTTDINGNTGTSTEIKTYSVDVTAPVVTVTVDDITSDNSINAAEAGSDIPITGTVSGDFNENDPVTIVVNGNTYSGTVDTLGNFSIDVPGSDLVADNDTSIEVSLTTLDTAGNSTSVNETKPYTVDVVDNDPDNDGLTNDEEDVLGTDPNNPDSDGDGINDGQEVLDATNPLDDCDSIDGTPLDSSDCDSDGLTNAEEEIRGTDPNIADTDEDTILDGQEVSDNTDPLNACSSKGGTPPATAVCGISVENDLVSPDLNDGRFLIENIESYPQNTVKIFNRWGIKVFEIEGYDNKSNVFTGMSTGRITIRANDELPVGVYFYIIEYVAGDNNQSLSGYLYINR</sequence>
<evidence type="ECO:0000256" key="2">
    <source>
        <dbReference type="ARBA" id="ARBA00022525"/>
    </source>
</evidence>
<dbReference type="NCBIfam" id="NF033510">
    <property type="entry name" value="Ca_tandemer"/>
    <property type="match status" value="6"/>
</dbReference>
<feature type="compositionally biased region" description="Polar residues" evidence="5">
    <location>
        <begin position="636"/>
        <end position="646"/>
    </location>
</feature>
<evidence type="ECO:0000256" key="5">
    <source>
        <dbReference type="SAM" id="MobiDB-lite"/>
    </source>
</evidence>
<gene>
    <name evidence="6" type="ORF">D9O36_20875</name>
</gene>
<evidence type="ECO:0000256" key="4">
    <source>
        <dbReference type="ARBA" id="ARBA00022837"/>
    </source>
</evidence>
<keyword evidence="3" id="KW-0732">Signal</keyword>
<comment type="subcellular location">
    <subcellularLocation>
        <location evidence="1">Secreted</location>
    </subcellularLocation>
</comment>
<reference evidence="6 7" key="1">
    <citation type="journal article" date="2019" name="Mar. Drugs">
        <title>Comparative Genomics and CAZyme Genome Repertoires of Marine Zobellia amurskyensis KMM 3526(T) and Zobellia laminariae KMM 3676(T).</title>
        <authorList>
            <person name="Chernysheva N."/>
            <person name="Bystritskaya E."/>
            <person name="Stenkova A."/>
            <person name="Golovkin I."/>
            <person name="Nedashkovskaya O."/>
            <person name="Isaeva M."/>
        </authorList>
    </citation>
    <scope>NUCLEOTIDE SEQUENCE [LARGE SCALE GENOMIC DNA]</scope>
    <source>
        <strain evidence="6 7">KMM 3526</strain>
    </source>
</reference>
<dbReference type="RefSeq" id="WP_155601353.1">
    <property type="nucleotide sequence ID" value="NZ_RCNR01000087.1"/>
</dbReference>
<dbReference type="InterPro" id="IPR049826">
    <property type="entry name" value="Ig-like_ice"/>
</dbReference>
<dbReference type="OrthoDB" id="9805017at2"/>
<evidence type="ECO:0000313" key="6">
    <source>
        <dbReference type="EMBL" id="MUH38310.1"/>
    </source>
</evidence>
<dbReference type="InterPro" id="IPR013783">
    <property type="entry name" value="Ig-like_fold"/>
</dbReference>
<feature type="region of interest" description="Disordered" evidence="5">
    <location>
        <begin position="636"/>
        <end position="715"/>
    </location>
</feature>
<evidence type="ECO:0000256" key="1">
    <source>
        <dbReference type="ARBA" id="ARBA00004613"/>
    </source>
</evidence>
<evidence type="ECO:0000256" key="3">
    <source>
        <dbReference type="ARBA" id="ARBA00022729"/>
    </source>
</evidence>
<comment type="caution">
    <text evidence="6">The sequence shown here is derived from an EMBL/GenBank/DDBJ whole genome shotgun (WGS) entry which is preliminary data.</text>
</comment>
<accession>A0A7X2ZXN6</accession>
<keyword evidence="4" id="KW-0106">Calcium</keyword>
<organism evidence="6 7">
    <name type="scientific">Zobellia amurskyensis</name>
    <dbReference type="NCBI Taxonomy" id="248905"/>
    <lineage>
        <taxon>Bacteria</taxon>
        <taxon>Pseudomonadati</taxon>
        <taxon>Bacteroidota</taxon>
        <taxon>Flavobacteriia</taxon>
        <taxon>Flavobacteriales</taxon>
        <taxon>Flavobacteriaceae</taxon>
        <taxon>Zobellia</taxon>
    </lineage>
</organism>
<feature type="compositionally biased region" description="Acidic residues" evidence="5">
    <location>
        <begin position="653"/>
        <end position="670"/>
    </location>
</feature>
<dbReference type="Pfam" id="PF18884">
    <property type="entry name" value="TSP3_bac"/>
    <property type="match status" value="4"/>
</dbReference>
<keyword evidence="7" id="KW-1185">Reference proteome</keyword>
<dbReference type="Gene3D" id="2.60.40.10">
    <property type="entry name" value="Immunoglobulins"/>
    <property type="match status" value="6"/>
</dbReference>
<dbReference type="EMBL" id="RCNR01000087">
    <property type="protein sequence ID" value="MUH38310.1"/>
    <property type="molecule type" value="Genomic_DNA"/>
</dbReference>
<proteinExistence type="predicted"/>
<dbReference type="Pfam" id="PF13585">
    <property type="entry name" value="CHU_C"/>
    <property type="match status" value="1"/>
</dbReference>
<dbReference type="NCBIfam" id="NF012196">
    <property type="entry name" value="Ig_like_ice"/>
    <property type="match status" value="6"/>
</dbReference>
<protein>
    <submittedName>
        <fullName evidence="6">Ig-like domain-containing protein</fullName>
    </submittedName>
</protein>
<dbReference type="InterPro" id="IPR059100">
    <property type="entry name" value="TSP3_bac"/>
</dbReference>
<name>A0A7X2ZXN6_9FLAO</name>
<dbReference type="Proteomes" id="UP000540519">
    <property type="component" value="Unassembled WGS sequence"/>
</dbReference>
<keyword evidence="2" id="KW-0964">Secreted</keyword>